<protein>
    <submittedName>
        <fullName evidence="6">Isoprenylcysteine carboxylmethyltransferase family protein</fullName>
    </submittedName>
</protein>
<organism evidence="6 7">
    <name type="scientific">Mycobacterium spongiae</name>
    <dbReference type="NCBI Taxonomy" id="886343"/>
    <lineage>
        <taxon>Bacteria</taxon>
        <taxon>Bacillati</taxon>
        <taxon>Actinomycetota</taxon>
        <taxon>Actinomycetes</taxon>
        <taxon>Mycobacteriales</taxon>
        <taxon>Mycobacteriaceae</taxon>
        <taxon>Mycobacterium</taxon>
    </lineage>
</organism>
<dbReference type="KEGG" id="mspg:F6B93_16045"/>
<reference evidence="6" key="1">
    <citation type="submission" date="2019-12" db="EMBL/GenBank/DDBJ databases">
        <title>Mycobacterium spongiae sp. nov.</title>
        <authorList>
            <person name="Stinear T."/>
        </authorList>
    </citation>
    <scope>NUCLEOTIDE SEQUENCE</scope>
    <source>
        <strain evidence="6">FSD4b-SM</strain>
    </source>
</reference>
<dbReference type="GO" id="GO:0004671">
    <property type="term" value="F:protein C-terminal S-isoprenylcysteine carboxyl O-methyltransferase activity"/>
    <property type="evidence" value="ECO:0007669"/>
    <property type="project" value="InterPro"/>
</dbReference>
<dbReference type="Proteomes" id="UP000682202">
    <property type="component" value="Chromosome"/>
</dbReference>
<evidence type="ECO:0000256" key="5">
    <source>
        <dbReference type="SAM" id="Phobius"/>
    </source>
</evidence>
<dbReference type="Pfam" id="PF04140">
    <property type="entry name" value="ICMT"/>
    <property type="match status" value="1"/>
</dbReference>
<feature type="transmembrane region" description="Helical" evidence="5">
    <location>
        <begin position="123"/>
        <end position="142"/>
    </location>
</feature>
<dbReference type="NCBIfam" id="NF040696">
    <property type="entry name" value="isopcys_mtase"/>
    <property type="match status" value="1"/>
</dbReference>
<evidence type="ECO:0000256" key="1">
    <source>
        <dbReference type="ARBA" id="ARBA00004141"/>
    </source>
</evidence>
<evidence type="ECO:0000256" key="2">
    <source>
        <dbReference type="ARBA" id="ARBA00022692"/>
    </source>
</evidence>
<evidence type="ECO:0000313" key="6">
    <source>
        <dbReference type="EMBL" id="QUR68387.1"/>
    </source>
</evidence>
<evidence type="ECO:0000256" key="4">
    <source>
        <dbReference type="ARBA" id="ARBA00023136"/>
    </source>
</evidence>
<dbReference type="RefSeq" id="WP_211695959.1">
    <property type="nucleotide sequence ID" value="NZ_CP046600.1"/>
</dbReference>
<dbReference type="InterPro" id="IPR007269">
    <property type="entry name" value="ICMT_MeTrfase"/>
</dbReference>
<dbReference type="AlphaFoldDB" id="A0A975JZ50"/>
<dbReference type="PANTHER" id="PTHR12714:SF9">
    <property type="entry name" value="PROTEIN-S-ISOPRENYLCYSTEINE O-METHYLTRANSFERASE"/>
    <property type="match status" value="1"/>
</dbReference>
<dbReference type="GO" id="GO:0016020">
    <property type="term" value="C:membrane"/>
    <property type="evidence" value="ECO:0007669"/>
    <property type="project" value="UniProtKB-SubCell"/>
</dbReference>
<sequence length="242" mass="26372">MGDVVPDNDHASDPAPGRRAVFGGSVHGHWMQLGSVALAVGIYLWRTHGDARWPVPAGAAVLCGQALIRAPHARRAVTVAADDSYVTGTERALLAAAFVTMSALPLVYLATPLFDPLDYRMPMWVAPVGVALAAAGLWLFGWSHRDLGQQWSVTLQIGEHHQLITKGVYGRVRHPMYAALWLLAISQPLLFQNWIAGPPVIAGFGLLYVLRVPREEAMMRATFGDAYAAYCARTGRVVPRLW</sequence>
<dbReference type="EMBL" id="CP046600">
    <property type="protein sequence ID" value="QUR68387.1"/>
    <property type="molecule type" value="Genomic_DNA"/>
</dbReference>
<comment type="subcellular location">
    <subcellularLocation>
        <location evidence="1">Membrane</location>
        <topology evidence="1">Multi-pass membrane protein</topology>
    </subcellularLocation>
</comment>
<gene>
    <name evidence="6" type="ORF">F6B93_16045</name>
</gene>
<feature type="transmembrane region" description="Helical" evidence="5">
    <location>
        <begin position="92"/>
        <end position="111"/>
    </location>
</feature>
<keyword evidence="4 5" id="KW-0472">Membrane</keyword>
<keyword evidence="2 5" id="KW-0812">Transmembrane</keyword>
<proteinExistence type="predicted"/>
<dbReference type="Gene3D" id="1.20.120.1630">
    <property type="match status" value="1"/>
</dbReference>
<keyword evidence="3 5" id="KW-1133">Transmembrane helix</keyword>
<name>A0A975JZ50_9MYCO</name>
<dbReference type="InterPro" id="IPR054851">
    <property type="entry name" value="Isoprenylcys_mtase"/>
</dbReference>
<dbReference type="PANTHER" id="PTHR12714">
    <property type="entry name" value="PROTEIN-S ISOPRENYLCYSTEINE O-METHYLTRANSFERASE"/>
    <property type="match status" value="1"/>
</dbReference>
<accession>A0A975JZ50</accession>
<keyword evidence="7" id="KW-1185">Reference proteome</keyword>
<evidence type="ECO:0000313" key="7">
    <source>
        <dbReference type="Proteomes" id="UP000682202"/>
    </source>
</evidence>
<feature type="transmembrane region" description="Helical" evidence="5">
    <location>
        <begin position="191"/>
        <end position="210"/>
    </location>
</feature>
<evidence type="ECO:0000256" key="3">
    <source>
        <dbReference type="ARBA" id="ARBA00022989"/>
    </source>
</evidence>